<organism evidence="1 2">
    <name type="scientific">Hemibagrus guttatus</name>
    <dbReference type="NCBI Taxonomy" id="175788"/>
    <lineage>
        <taxon>Eukaryota</taxon>
        <taxon>Metazoa</taxon>
        <taxon>Chordata</taxon>
        <taxon>Craniata</taxon>
        <taxon>Vertebrata</taxon>
        <taxon>Euteleostomi</taxon>
        <taxon>Actinopterygii</taxon>
        <taxon>Neopterygii</taxon>
        <taxon>Teleostei</taxon>
        <taxon>Ostariophysi</taxon>
        <taxon>Siluriformes</taxon>
        <taxon>Bagridae</taxon>
        <taxon>Hemibagrus</taxon>
    </lineage>
</organism>
<comment type="caution">
    <text evidence="1">The sequence shown here is derived from an EMBL/GenBank/DDBJ whole genome shotgun (WGS) entry which is preliminary data.</text>
</comment>
<evidence type="ECO:0008006" key="3">
    <source>
        <dbReference type="Google" id="ProtNLM"/>
    </source>
</evidence>
<proteinExistence type="predicted"/>
<name>A0AAE0R7Q8_9TELE</name>
<dbReference type="PANTHER" id="PTHR33332">
    <property type="entry name" value="REVERSE TRANSCRIPTASE DOMAIN-CONTAINING PROTEIN"/>
    <property type="match status" value="1"/>
</dbReference>
<evidence type="ECO:0000313" key="2">
    <source>
        <dbReference type="Proteomes" id="UP001274896"/>
    </source>
</evidence>
<evidence type="ECO:0000313" key="1">
    <source>
        <dbReference type="EMBL" id="KAK3545605.1"/>
    </source>
</evidence>
<gene>
    <name evidence="1" type="ORF">QTP70_008208</name>
</gene>
<sequence length="159" mass="18416">MEKYRDGQRELHCVFADLEKAYDRVPGEELWYCMRKSGVAEKYVRVVQDMYERSRTVINFQDPNLSGFKAVHSTETSLLAITEKLYAARSAKLSSVLILLYLSAAFDTVNHKILLSTLGSLQIRGTAWEQFTSYLDDHSYQIPWLLLGSQHVWWTYHCG</sequence>
<keyword evidence="2" id="KW-1185">Reference proteome</keyword>
<dbReference type="AlphaFoldDB" id="A0AAE0R7Q8"/>
<dbReference type="Proteomes" id="UP001274896">
    <property type="component" value="Unassembled WGS sequence"/>
</dbReference>
<protein>
    <recommendedName>
        <fullName evidence="3">Reverse transcriptase domain-containing protein</fullName>
    </recommendedName>
</protein>
<accession>A0AAE0R7Q8</accession>
<reference evidence="1" key="1">
    <citation type="submission" date="2023-06" db="EMBL/GenBank/DDBJ databases">
        <title>Male Hemibagrus guttatus genome.</title>
        <authorList>
            <person name="Bian C."/>
        </authorList>
    </citation>
    <scope>NUCLEOTIDE SEQUENCE</scope>
    <source>
        <strain evidence="1">Male_cb2023</strain>
        <tissue evidence="1">Muscle</tissue>
    </source>
</reference>
<dbReference type="EMBL" id="JAUCMX010000005">
    <property type="protein sequence ID" value="KAK3545605.1"/>
    <property type="molecule type" value="Genomic_DNA"/>
</dbReference>